<comment type="subcellular location">
    <subcellularLocation>
        <location evidence="1">Nucleus</location>
    </subcellularLocation>
</comment>
<evidence type="ECO:0000313" key="6">
    <source>
        <dbReference type="Proteomes" id="UP001150925"/>
    </source>
</evidence>
<dbReference type="EMBL" id="JANBPY010003219">
    <property type="protein sequence ID" value="KAJ1952374.1"/>
    <property type="molecule type" value="Genomic_DNA"/>
</dbReference>
<evidence type="ECO:0000256" key="3">
    <source>
        <dbReference type="ARBA" id="ARBA00023242"/>
    </source>
</evidence>
<organism evidence="5 6">
    <name type="scientific">Dispira parvispora</name>
    <dbReference type="NCBI Taxonomy" id="1520584"/>
    <lineage>
        <taxon>Eukaryota</taxon>
        <taxon>Fungi</taxon>
        <taxon>Fungi incertae sedis</taxon>
        <taxon>Zoopagomycota</taxon>
        <taxon>Kickxellomycotina</taxon>
        <taxon>Dimargaritomycetes</taxon>
        <taxon>Dimargaritales</taxon>
        <taxon>Dimargaritaceae</taxon>
        <taxon>Dispira</taxon>
    </lineage>
</organism>
<feature type="non-terminal residue" evidence="5">
    <location>
        <position position="1"/>
    </location>
</feature>
<proteinExistence type="predicted"/>
<dbReference type="PANTHER" id="PTHR15052">
    <property type="entry name" value="RNA POLYMERASE III TRANSCRIPTION INITIATION FACTOR COMPLEX SUBUNIT"/>
    <property type="match status" value="1"/>
</dbReference>
<dbReference type="InterPro" id="IPR036322">
    <property type="entry name" value="WD40_repeat_dom_sf"/>
</dbReference>
<sequence>VRKLYGPEISELLPFNPTNHPWLDLSQELPNFETPIHSTNNTADGGEEGVTTIAPDPYHSLTVDPLQYQMVPYYQAEVVLYHPSFHRRVYLSPTEAVNLPPLASHSLPSGRGYVLNTGVPLWGLDWRCDYQSNGSTEYLATGGFSRENHPLRSTAIGVRQPANPGAILIWEMSTQNLENSSSEVGNKPRVALALLHEYGNVMDLQWAPVYFPKGSQSKPRREKQNSADVNHLGVLAATFGDGRLVVFLVPHPTSLSQLKGGSITKDSPEPYLNPYFHSGEIPPPACLVRLPILLTCQHPNKLYHSIHWGNATTLAVGASDGTISVWDLRQAIHRWSSSQSSSEGEEEQKVKGRLPSLPLFEVKAHDSLVRQVALRPHCTLLLSAPSTDLHQLPTDILSSGDDGHAMLTRVDDPEFPLSVASQRRPTLSIRWNGSGDSFLCSVHHNNVRAIQYHELGSSGRLFSSRSTVWDVATSFHHPFVASACSNGTIVISNVNNVLQLGKKGHRLFERHVYTTHWDYNEDFYVFEDQHLPIMGLSRGDTQDIHQHISAPPVAAHR</sequence>
<reference evidence="5" key="1">
    <citation type="submission" date="2022-07" db="EMBL/GenBank/DDBJ databases">
        <title>Phylogenomic reconstructions and comparative analyses of Kickxellomycotina fungi.</title>
        <authorList>
            <person name="Reynolds N.K."/>
            <person name="Stajich J.E."/>
            <person name="Barry K."/>
            <person name="Grigoriev I.V."/>
            <person name="Crous P."/>
            <person name="Smith M.E."/>
        </authorList>
    </citation>
    <scope>NUCLEOTIDE SEQUENCE</scope>
    <source>
        <strain evidence="5">RSA 1196</strain>
    </source>
</reference>
<evidence type="ECO:0000256" key="4">
    <source>
        <dbReference type="PROSITE-ProRule" id="PRU00221"/>
    </source>
</evidence>
<gene>
    <name evidence="5" type="ORF">IWQ62_006238</name>
</gene>
<dbReference type="Gene3D" id="2.130.10.10">
    <property type="entry name" value="YVTN repeat-like/Quinoprotein amine dehydrogenase"/>
    <property type="match status" value="2"/>
</dbReference>
<comment type="caution">
    <text evidence="5">The sequence shown here is derived from an EMBL/GenBank/DDBJ whole genome shotgun (WGS) entry which is preliminary data.</text>
</comment>
<dbReference type="InterPro" id="IPR015943">
    <property type="entry name" value="WD40/YVTN_repeat-like_dom_sf"/>
</dbReference>
<feature type="repeat" description="WD" evidence="4">
    <location>
        <begin position="310"/>
        <end position="329"/>
    </location>
</feature>
<evidence type="ECO:0000256" key="2">
    <source>
        <dbReference type="ARBA" id="ARBA00023163"/>
    </source>
</evidence>
<keyword evidence="2" id="KW-0804">Transcription</keyword>
<evidence type="ECO:0000313" key="5">
    <source>
        <dbReference type="EMBL" id="KAJ1952374.1"/>
    </source>
</evidence>
<dbReference type="PROSITE" id="PS50082">
    <property type="entry name" value="WD_REPEATS_2"/>
    <property type="match status" value="1"/>
</dbReference>
<dbReference type="InterPro" id="IPR052416">
    <property type="entry name" value="GTF3C_component"/>
</dbReference>
<protein>
    <submittedName>
        <fullName evidence="5">Uncharacterized protein</fullName>
    </submittedName>
</protein>
<feature type="non-terminal residue" evidence="5">
    <location>
        <position position="557"/>
    </location>
</feature>
<accession>A0A9W8APK4</accession>
<dbReference type="GO" id="GO:0000127">
    <property type="term" value="C:transcription factor TFIIIC complex"/>
    <property type="evidence" value="ECO:0007669"/>
    <property type="project" value="TreeGrafter"/>
</dbReference>
<keyword evidence="3" id="KW-0539">Nucleus</keyword>
<keyword evidence="4" id="KW-0853">WD repeat</keyword>
<dbReference type="GO" id="GO:0006383">
    <property type="term" value="P:transcription by RNA polymerase III"/>
    <property type="evidence" value="ECO:0007669"/>
    <property type="project" value="TreeGrafter"/>
</dbReference>
<dbReference type="OrthoDB" id="4703at2759"/>
<dbReference type="PANTHER" id="PTHR15052:SF2">
    <property type="entry name" value="GENERAL TRANSCRIPTION FACTOR 3C POLYPEPTIDE 2"/>
    <property type="match status" value="1"/>
</dbReference>
<dbReference type="Proteomes" id="UP001150925">
    <property type="component" value="Unassembled WGS sequence"/>
</dbReference>
<dbReference type="GO" id="GO:0005634">
    <property type="term" value="C:nucleus"/>
    <property type="evidence" value="ECO:0007669"/>
    <property type="project" value="UniProtKB-SubCell"/>
</dbReference>
<name>A0A9W8APK4_9FUNG</name>
<keyword evidence="6" id="KW-1185">Reference proteome</keyword>
<dbReference type="InterPro" id="IPR001680">
    <property type="entry name" value="WD40_rpt"/>
</dbReference>
<dbReference type="AlphaFoldDB" id="A0A9W8APK4"/>
<dbReference type="Pfam" id="PF00400">
    <property type="entry name" value="WD40"/>
    <property type="match status" value="1"/>
</dbReference>
<dbReference type="SUPFAM" id="SSF50978">
    <property type="entry name" value="WD40 repeat-like"/>
    <property type="match status" value="1"/>
</dbReference>
<evidence type="ECO:0000256" key="1">
    <source>
        <dbReference type="ARBA" id="ARBA00004123"/>
    </source>
</evidence>
<dbReference type="SMART" id="SM00320">
    <property type="entry name" value="WD40"/>
    <property type="match status" value="3"/>
</dbReference>